<keyword evidence="6" id="KW-0812">Transmembrane</keyword>
<dbReference type="AlphaFoldDB" id="A0A4U1B9T1"/>
<feature type="domain" description="GGDEF" evidence="7">
    <location>
        <begin position="594"/>
        <end position="730"/>
    </location>
</feature>
<dbReference type="CDD" id="cd18773">
    <property type="entry name" value="PDC1_HK_sensor"/>
    <property type="match status" value="1"/>
</dbReference>
<evidence type="ECO:0000256" key="4">
    <source>
        <dbReference type="SAM" id="Coils"/>
    </source>
</evidence>
<evidence type="ECO:0000256" key="3">
    <source>
        <dbReference type="ARBA" id="ARBA00034247"/>
    </source>
</evidence>
<feature type="coiled-coil region" evidence="4">
    <location>
        <begin position="528"/>
        <end position="566"/>
    </location>
</feature>
<dbReference type="FunFam" id="3.30.70.270:FF:000001">
    <property type="entry name" value="Diguanylate cyclase domain protein"/>
    <property type="match status" value="1"/>
</dbReference>
<dbReference type="Proteomes" id="UP000307999">
    <property type="component" value="Unassembled WGS sequence"/>
</dbReference>
<keyword evidence="9" id="KW-1185">Reference proteome</keyword>
<dbReference type="InterPro" id="IPR043128">
    <property type="entry name" value="Rev_trsase/Diguanyl_cyclase"/>
</dbReference>
<feature type="transmembrane region" description="Helical" evidence="6">
    <location>
        <begin position="79"/>
        <end position="96"/>
    </location>
</feature>
<keyword evidence="4" id="KW-0175">Coiled coil</keyword>
<keyword evidence="6" id="KW-0472">Membrane</keyword>
<evidence type="ECO:0000259" key="7">
    <source>
        <dbReference type="PROSITE" id="PS50887"/>
    </source>
</evidence>
<dbReference type="NCBIfam" id="TIGR00254">
    <property type="entry name" value="GGDEF"/>
    <property type="match status" value="1"/>
</dbReference>
<dbReference type="SUPFAM" id="SSF55073">
    <property type="entry name" value="Nucleotide cyclase"/>
    <property type="match status" value="1"/>
</dbReference>
<feature type="transmembrane region" description="Helical" evidence="6">
    <location>
        <begin position="463"/>
        <end position="481"/>
    </location>
</feature>
<reference evidence="8 9" key="1">
    <citation type="submission" date="2019-04" db="EMBL/GenBank/DDBJ databases">
        <title>Thalassotalea guangxiensis sp. nov., isolated from sediment of the coastal wetland.</title>
        <authorList>
            <person name="Zheng S."/>
            <person name="Zhang D."/>
        </authorList>
    </citation>
    <scope>NUCLEOTIDE SEQUENCE [LARGE SCALE GENOMIC DNA]</scope>
    <source>
        <strain evidence="8 9">ZS-4</strain>
    </source>
</reference>
<comment type="catalytic activity">
    <reaction evidence="3">
        <text>2 GTP = 3',3'-c-di-GMP + 2 diphosphate</text>
        <dbReference type="Rhea" id="RHEA:24898"/>
        <dbReference type="ChEBI" id="CHEBI:33019"/>
        <dbReference type="ChEBI" id="CHEBI:37565"/>
        <dbReference type="ChEBI" id="CHEBI:58805"/>
        <dbReference type="EC" id="2.7.7.65"/>
    </reaction>
</comment>
<dbReference type="PROSITE" id="PS50887">
    <property type="entry name" value="GGDEF"/>
    <property type="match status" value="1"/>
</dbReference>
<feature type="transmembrane region" description="Helical" evidence="6">
    <location>
        <begin position="143"/>
        <end position="161"/>
    </location>
</feature>
<accession>A0A4U1B9T1</accession>
<organism evidence="8 9">
    <name type="scientific">Thalassotalea mangrovi</name>
    <dbReference type="NCBI Taxonomy" id="2572245"/>
    <lineage>
        <taxon>Bacteria</taxon>
        <taxon>Pseudomonadati</taxon>
        <taxon>Pseudomonadota</taxon>
        <taxon>Gammaproteobacteria</taxon>
        <taxon>Alteromonadales</taxon>
        <taxon>Colwelliaceae</taxon>
        <taxon>Thalassotalea</taxon>
    </lineage>
</organism>
<dbReference type="EMBL" id="SWDB01000003">
    <property type="protein sequence ID" value="TKB47547.1"/>
    <property type="molecule type" value="Genomic_DNA"/>
</dbReference>
<dbReference type="SMART" id="SM00267">
    <property type="entry name" value="GGDEF"/>
    <property type="match status" value="1"/>
</dbReference>
<dbReference type="Gene3D" id="3.30.450.20">
    <property type="entry name" value="PAS domain"/>
    <property type="match status" value="1"/>
</dbReference>
<name>A0A4U1B9T1_9GAMM</name>
<feature type="transmembrane region" description="Helical" evidence="6">
    <location>
        <begin position="12"/>
        <end position="31"/>
    </location>
</feature>
<dbReference type="EC" id="2.7.7.65" evidence="2"/>
<evidence type="ECO:0000313" key="9">
    <source>
        <dbReference type="Proteomes" id="UP000307999"/>
    </source>
</evidence>
<dbReference type="InterPro" id="IPR029787">
    <property type="entry name" value="Nucleotide_cyclase"/>
</dbReference>
<keyword evidence="6" id="KW-1133">Transmembrane helix</keyword>
<feature type="transmembrane region" description="Helical" evidence="6">
    <location>
        <begin position="181"/>
        <end position="198"/>
    </location>
</feature>
<dbReference type="PANTHER" id="PTHR45138">
    <property type="entry name" value="REGULATORY COMPONENTS OF SENSORY TRANSDUCTION SYSTEM"/>
    <property type="match status" value="1"/>
</dbReference>
<evidence type="ECO:0000256" key="1">
    <source>
        <dbReference type="ARBA" id="ARBA00001946"/>
    </source>
</evidence>
<feature type="region of interest" description="Disordered" evidence="5">
    <location>
        <begin position="732"/>
        <end position="755"/>
    </location>
</feature>
<feature type="compositionally biased region" description="Basic and acidic residues" evidence="5">
    <location>
        <begin position="732"/>
        <end position="743"/>
    </location>
</feature>
<evidence type="ECO:0000256" key="2">
    <source>
        <dbReference type="ARBA" id="ARBA00012528"/>
    </source>
</evidence>
<dbReference type="GO" id="GO:0052621">
    <property type="term" value="F:diguanylate cyclase activity"/>
    <property type="evidence" value="ECO:0007669"/>
    <property type="project" value="UniProtKB-EC"/>
</dbReference>
<comment type="caution">
    <text evidence="8">The sequence shown here is derived from an EMBL/GenBank/DDBJ whole genome shotgun (WGS) entry which is preliminary data.</text>
</comment>
<dbReference type="Pfam" id="PF00990">
    <property type="entry name" value="GGDEF"/>
    <property type="match status" value="1"/>
</dbReference>
<evidence type="ECO:0000313" key="8">
    <source>
        <dbReference type="EMBL" id="TKB47547.1"/>
    </source>
</evidence>
<dbReference type="CDD" id="cd01949">
    <property type="entry name" value="GGDEF"/>
    <property type="match status" value="1"/>
</dbReference>
<comment type="cofactor">
    <cofactor evidence="1">
        <name>Mg(2+)</name>
        <dbReference type="ChEBI" id="CHEBI:18420"/>
    </cofactor>
</comment>
<dbReference type="InterPro" id="IPR000160">
    <property type="entry name" value="GGDEF_dom"/>
</dbReference>
<dbReference type="PANTHER" id="PTHR45138:SF9">
    <property type="entry name" value="DIGUANYLATE CYCLASE DGCM-RELATED"/>
    <property type="match status" value="1"/>
</dbReference>
<gene>
    <name evidence="8" type="ORF">E8M12_01830</name>
</gene>
<dbReference type="InterPro" id="IPR050469">
    <property type="entry name" value="Diguanylate_Cyclase"/>
</dbReference>
<evidence type="ECO:0000256" key="6">
    <source>
        <dbReference type="SAM" id="Phobius"/>
    </source>
</evidence>
<feature type="transmembrane region" description="Helical" evidence="6">
    <location>
        <begin position="43"/>
        <end position="67"/>
    </location>
</feature>
<protein>
    <recommendedName>
        <fullName evidence="2">diguanylate cyclase</fullName>
        <ecNumber evidence="2">2.7.7.65</ecNumber>
    </recommendedName>
</protein>
<proteinExistence type="predicted"/>
<dbReference type="Gene3D" id="3.30.70.270">
    <property type="match status" value="1"/>
</dbReference>
<evidence type="ECO:0000256" key="5">
    <source>
        <dbReference type="SAM" id="MobiDB-lite"/>
    </source>
</evidence>
<dbReference type="OrthoDB" id="8572793at2"/>
<feature type="transmembrane region" description="Helical" evidence="6">
    <location>
        <begin position="102"/>
        <end position="123"/>
    </location>
</feature>
<dbReference type="RefSeq" id="WP_136734358.1">
    <property type="nucleotide sequence ID" value="NZ_SWDB01000003.1"/>
</dbReference>
<sequence>MKKLSVKIKEQYKPLLFVGLISLFGFALNYYPIPLFNNIELVLGNVAFVIVAMRFGMLYSLLCALIVCISLTESTGHPFGFWLFGLEAVFIAWLRSRGWYVLYADLLFWFVLGMPLTALLLFYQIDMPEQLWFLTTIKQAFNGLVYTCLAGLVVYFFPSLFDISYQQQPRTVRTLQSQLVYASSLVISFSIITISIFVSHKVIKSQHDIIQQNIDERKHYFVHSTENYLRSYQSAIENLAIMLSNNPSYWHQGDDARQRLAFIDKFHQKYPDFLGIAVVNANQQVIYTSPGQLLEQVAQQVGEVRVTQEEFFIGAQHTQGSYLSKVFISNYLGGKPIITISQGVMLDDAAEHPYKPVLAGALDSRRFSQLVSAQLSDKMSYIITDQIGNVVFASEQLNIAPLKPIQFAAEAEYAFGKTQLVRFKVPGGESPEYFLSKAKLKNGWQAYVLVDSSSVVKKIEQEYILVFALLILAFLIAVSLAQRIGFELTQPMVFILKQLQKFDRNNKLEFAPLFRGAPQEVILLYDELQRNKTEIHEYQTELENKVAERTDELERANEKLTQLAQKDGLTGVFNRRYFDEHFGLHRKHTYRNRGNMAVMIIDLDHFKEVNDQHGHLAGDECLRVVSEIMSEEFSRETDLIARFGGEEFVLMVTQISEQNLSYKLERLRRTIAATVIYDERNQPFHVTASIGAILAPATYSDQTQDWIQLADKKLYQAKREGRNQVCIEICQSRENDSKDKSEDESAETVTLEQTS</sequence>